<comment type="caution">
    <text evidence="1">The sequence shown here is derived from an EMBL/GenBank/DDBJ whole genome shotgun (WGS) entry which is preliminary data.</text>
</comment>
<protein>
    <submittedName>
        <fullName evidence="1">Uncharacterized protein</fullName>
    </submittedName>
</protein>
<evidence type="ECO:0000313" key="2">
    <source>
        <dbReference type="Proteomes" id="UP000299102"/>
    </source>
</evidence>
<dbReference type="Proteomes" id="UP000299102">
    <property type="component" value="Unassembled WGS sequence"/>
</dbReference>
<reference evidence="1 2" key="1">
    <citation type="journal article" date="2019" name="Commun. Biol.">
        <title>The bagworm genome reveals a unique fibroin gene that provides high tensile strength.</title>
        <authorList>
            <person name="Kono N."/>
            <person name="Nakamura H."/>
            <person name="Ohtoshi R."/>
            <person name="Tomita M."/>
            <person name="Numata K."/>
            <person name="Arakawa K."/>
        </authorList>
    </citation>
    <scope>NUCLEOTIDE SEQUENCE [LARGE SCALE GENOMIC DNA]</scope>
</reference>
<proteinExistence type="predicted"/>
<dbReference type="AlphaFoldDB" id="A0A4C1U320"/>
<organism evidence="1 2">
    <name type="scientific">Eumeta variegata</name>
    <name type="common">Bagworm moth</name>
    <name type="synonym">Eumeta japonica</name>
    <dbReference type="NCBI Taxonomy" id="151549"/>
    <lineage>
        <taxon>Eukaryota</taxon>
        <taxon>Metazoa</taxon>
        <taxon>Ecdysozoa</taxon>
        <taxon>Arthropoda</taxon>
        <taxon>Hexapoda</taxon>
        <taxon>Insecta</taxon>
        <taxon>Pterygota</taxon>
        <taxon>Neoptera</taxon>
        <taxon>Endopterygota</taxon>
        <taxon>Lepidoptera</taxon>
        <taxon>Glossata</taxon>
        <taxon>Ditrysia</taxon>
        <taxon>Tineoidea</taxon>
        <taxon>Psychidae</taxon>
        <taxon>Oiketicinae</taxon>
        <taxon>Eumeta</taxon>
    </lineage>
</organism>
<sequence>MLQQTAGGHRGERSHSGIEATREECCDELMKCAMQRSIMELAAYAGNFIQSKRSLVPQSFLIVYKLFRLYSFVSAPASDTGRAAERMRASCLKYPRQHFALADGRRTPR</sequence>
<name>A0A4C1U320_EUMVA</name>
<evidence type="ECO:0000313" key="1">
    <source>
        <dbReference type="EMBL" id="GBP20660.1"/>
    </source>
</evidence>
<keyword evidence="2" id="KW-1185">Reference proteome</keyword>
<accession>A0A4C1U320</accession>
<dbReference type="EMBL" id="BGZK01000121">
    <property type="protein sequence ID" value="GBP20660.1"/>
    <property type="molecule type" value="Genomic_DNA"/>
</dbReference>
<gene>
    <name evidence="1" type="ORF">EVAR_16533_1</name>
</gene>